<gene>
    <name evidence="4" type="ORF">CAP_6728</name>
</gene>
<feature type="compositionally biased region" description="Pro residues" evidence="1">
    <location>
        <begin position="509"/>
        <end position="522"/>
    </location>
</feature>
<proteinExistence type="predicted"/>
<sequence>MTAPSSADGAPPPQKLPSPPAKPGFVARHRRKLLALAVLVVAIPLGHLGITLGTRIEPPPIAEVKGEVVESPSGLRVLGRGYARQRGKVIEVRLAGTPEEIGHQHGRLLYREMVENEGMLQAEFAHFVPLAPLRWLLMDLSRVQFRGVTGGMTEARQREIAAHARAFSPDPFADLLPTYHRMVFLHALYDISLSFERSPLIGCTSFALSDGAFEGGGAVLARAFDFEVLPIFDENKAVFLMHEEGRIPYASVSWPGLAGAVSGMNAEGLAAVVHGGRAMRPRTTGQPVAHTMRELLGRARTVEEGLTLLAATEPMVSHMIFLADASGDAAVAERAPGAPLHARRGRGKVPLTNHFEGPLAADPANRRVMAETSTQARRARLDELLASLPPGAPVDAVVGVMRDRRGVGGAQLPLGDRRALDALIATHGVVMDTTRRALWVSESPHLLGRFLRFDLRKLLDPAYTPDTPNTPGESEDVLDAVPADPALTDGTYDAWVRAGSPHPDEAGPSSPPGEPAPTPTPAPASKGETR</sequence>
<dbReference type="RefSeq" id="WP_081865429.1">
    <property type="nucleotide sequence ID" value="NZ_ASRX01000059.1"/>
</dbReference>
<keyword evidence="2" id="KW-0472">Membrane</keyword>
<dbReference type="Proteomes" id="UP000019678">
    <property type="component" value="Unassembled WGS sequence"/>
</dbReference>
<reference evidence="4 5" key="1">
    <citation type="submission" date="2013-05" db="EMBL/GenBank/DDBJ databases">
        <title>Genome assembly of Chondromyces apiculatus DSM 436.</title>
        <authorList>
            <person name="Sharma G."/>
            <person name="Khatri I."/>
            <person name="Kaur C."/>
            <person name="Mayilraj S."/>
            <person name="Subramanian S."/>
        </authorList>
    </citation>
    <scope>NUCLEOTIDE SEQUENCE [LARGE SCALE GENOMIC DNA]</scope>
    <source>
        <strain evidence="4 5">DSM 436</strain>
    </source>
</reference>
<dbReference type="InterPro" id="IPR047803">
    <property type="entry name" value="DCD1A/B-like"/>
</dbReference>
<dbReference type="InterPro" id="IPR005079">
    <property type="entry name" value="Peptidase_C45_hydrolase"/>
</dbReference>
<evidence type="ECO:0000313" key="4">
    <source>
        <dbReference type="EMBL" id="EYF02521.1"/>
    </source>
</evidence>
<dbReference type="eggNOG" id="COG4927">
    <property type="taxonomic scope" value="Bacteria"/>
</dbReference>
<keyword evidence="2" id="KW-0812">Transmembrane</keyword>
<dbReference type="AlphaFoldDB" id="A0A017T1W2"/>
<dbReference type="Pfam" id="PF03417">
    <property type="entry name" value="AAT"/>
    <property type="match status" value="1"/>
</dbReference>
<dbReference type="EMBL" id="ASRX01000059">
    <property type="protein sequence ID" value="EYF02521.1"/>
    <property type="molecule type" value="Genomic_DNA"/>
</dbReference>
<evidence type="ECO:0000259" key="3">
    <source>
        <dbReference type="Pfam" id="PF03417"/>
    </source>
</evidence>
<protein>
    <recommendedName>
        <fullName evidence="3">Peptidase C45 hydrolase domain-containing protein</fullName>
    </recommendedName>
</protein>
<dbReference type="STRING" id="1192034.CAP_6728"/>
<feature type="region of interest" description="Disordered" evidence="1">
    <location>
        <begin position="464"/>
        <end position="530"/>
    </location>
</feature>
<feature type="transmembrane region" description="Helical" evidence="2">
    <location>
        <begin position="33"/>
        <end position="52"/>
    </location>
</feature>
<keyword evidence="5" id="KW-1185">Reference proteome</keyword>
<feature type="compositionally biased region" description="Pro residues" evidence="1">
    <location>
        <begin position="10"/>
        <end position="22"/>
    </location>
</feature>
<evidence type="ECO:0000256" key="1">
    <source>
        <dbReference type="SAM" id="MobiDB-lite"/>
    </source>
</evidence>
<dbReference type="NCBIfam" id="NF040521">
    <property type="entry name" value="C45_proenzyme"/>
    <property type="match status" value="1"/>
</dbReference>
<comment type="caution">
    <text evidence="4">The sequence shown here is derived from an EMBL/GenBank/DDBJ whole genome shotgun (WGS) entry which is preliminary data.</text>
</comment>
<evidence type="ECO:0000256" key="2">
    <source>
        <dbReference type="SAM" id="Phobius"/>
    </source>
</evidence>
<evidence type="ECO:0000313" key="5">
    <source>
        <dbReference type="Proteomes" id="UP000019678"/>
    </source>
</evidence>
<dbReference type="PANTHER" id="PTHR35190">
    <property type="entry name" value="PROTEIN DCD1B"/>
    <property type="match status" value="1"/>
</dbReference>
<organism evidence="4 5">
    <name type="scientific">Chondromyces apiculatus DSM 436</name>
    <dbReference type="NCBI Taxonomy" id="1192034"/>
    <lineage>
        <taxon>Bacteria</taxon>
        <taxon>Pseudomonadati</taxon>
        <taxon>Myxococcota</taxon>
        <taxon>Polyangia</taxon>
        <taxon>Polyangiales</taxon>
        <taxon>Polyangiaceae</taxon>
        <taxon>Chondromyces</taxon>
    </lineage>
</organism>
<dbReference type="Gene3D" id="3.60.60.10">
    <property type="entry name" value="Penicillin V Acylase, Chain A"/>
    <property type="match status" value="1"/>
</dbReference>
<keyword evidence="2" id="KW-1133">Transmembrane helix</keyword>
<feature type="region of interest" description="Disordered" evidence="1">
    <location>
        <begin position="1"/>
        <end position="24"/>
    </location>
</feature>
<name>A0A017T1W2_9BACT</name>
<dbReference type="OrthoDB" id="5480874at2"/>
<dbReference type="PANTHER" id="PTHR35190:SF2">
    <property type="entry name" value="PROTEIN DCD1B"/>
    <property type="match status" value="1"/>
</dbReference>
<feature type="domain" description="Peptidase C45 hydrolase" evidence="3">
    <location>
        <begin position="214"/>
        <end position="388"/>
    </location>
</feature>
<accession>A0A017T1W2</accession>
<dbReference type="InterPro" id="IPR047794">
    <property type="entry name" value="C45_proenzyme-like"/>
</dbReference>